<feature type="transmembrane region" description="Helical" evidence="1">
    <location>
        <begin position="17"/>
        <end position="41"/>
    </location>
</feature>
<keyword evidence="4" id="KW-1185">Reference proteome</keyword>
<evidence type="ECO:0000256" key="1">
    <source>
        <dbReference type="SAM" id="Phobius"/>
    </source>
</evidence>
<proteinExistence type="predicted"/>
<name>A0A6A6IMV6_9PLEO</name>
<keyword evidence="1" id="KW-0472">Membrane</keyword>
<reference evidence="3" key="1">
    <citation type="journal article" date="2020" name="Stud. Mycol.">
        <title>101 Dothideomycetes genomes: a test case for predicting lifestyles and emergence of pathogens.</title>
        <authorList>
            <person name="Haridas S."/>
            <person name="Albert R."/>
            <person name="Binder M."/>
            <person name="Bloem J."/>
            <person name="Labutti K."/>
            <person name="Salamov A."/>
            <person name="Andreopoulos B."/>
            <person name="Baker S."/>
            <person name="Barry K."/>
            <person name="Bills G."/>
            <person name="Bluhm B."/>
            <person name="Cannon C."/>
            <person name="Castanera R."/>
            <person name="Culley D."/>
            <person name="Daum C."/>
            <person name="Ezra D."/>
            <person name="Gonzalez J."/>
            <person name="Henrissat B."/>
            <person name="Kuo A."/>
            <person name="Liang C."/>
            <person name="Lipzen A."/>
            <person name="Lutzoni F."/>
            <person name="Magnuson J."/>
            <person name="Mondo S."/>
            <person name="Nolan M."/>
            <person name="Ohm R."/>
            <person name="Pangilinan J."/>
            <person name="Park H.-J."/>
            <person name="Ramirez L."/>
            <person name="Alfaro M."/>
            <person name="Sun H."/>
            <person name="Tritt A."/>
            <person name="Yoshinaga Y."/>
            <person name="Zwiers L.-H."/>
            <person name="Turgeon B."/>
            <person name="Goodwin S."/>
            <person name="Spatafora J."/>
            <person name="Crous P."/>
            <person name="Grigoriev I."/>
        </authorList>
    </citation>
    <scope>NUCLEOTIDE SEQUENCE</scope>
    <source>
        <strain evidence="3">CBS 122368</strain>
    </source>
</reference>
<dbReference type="EMBL" id="ML987192">
    <property type="protein sequence ID" value="KAF2251894.1"/>
    <property type="molecule type" value="Genomic_DNA"/>
</dbReference>
<dbReference type="OrthoDB" id="3801532at2759"/>
<keyword evidence="1" id="KW-0812">Transmembrane</keyword>
<evidence type="ECO:0000313" key="3">
    <source>
        <dbReference type="EMBL" id="KAF2251894.1"/>
    </source>
</evidence>
<evidence type="ECO:0000259" key="2">
    <source>
        <dbReference type="Pfam" id="PF24864"/>
    </source>
</evidence>
<dbReference type="Proteomes" id="UP000800094">
    <property type="component" value="Unassembled WGS sequence"/>
</dbReference>
<dbReference type="RefSeq" id="XP_033686898.1">
    <property type="nucleotide sequence ID" value="XM_033821085.1"/>
</dbReference>
<dbReference type="GeneID" id="54574415"/>
<accession>A0A6A6IMV6</accession>
<sequence length="326" mass="37477">MTSKKEEVQYFVYKHPIFFRLLCLCTCPFACCFTCPLYCYIREPTLPSRCGTMAIKNRERKHERMSAVHFEHRGRAINRRRNSLSIGKPTGRFTRMLRKRTSDQAASPLFSKLPTEIREAIFEAVLVETGAVLLASSGPGYSYFDRFSRIVGLVCDRATEDHIDQIPWGLPRGPDASLALLCTCRRIYTEALPILYSRTQFAFRETGDCVAFSQITPKPHLQRIRSLRIDIYCGNAYALYGLPRTIWTELFLKAISSMESLQSLYPVFVLDRSWIWPQESSSCMQLAEEYSEKLVEAVSERCKVHLSVLKENEPVRQLTKKGTKNV</sequence>
<keyword evidence="1" id="KW-1133">Transmembrane helix</keyword>
<feature type="domain" description="DUF7730" evidence="2">
    <location>
        <begin position="103"/>
        <end position="297"/>
    </location>
</feature>
<dbReference type="Pfam" id="PF24864">
    <property type="entry name" value="DUF7730"/>
    <property type="match status" value="1"/>
</dbReference>
<evidence type="ECO:0000313" key="4">
    <source>
        <dbReference type="Proteomes" id="UP000800094"/>
    </source>
</evidence>
<gene>
    <name evidence="3" type="ORF">BU26DRAFT_246632</name>
</gene>
<dbReference type="AlphaFoldDB" id="A0A6A6IMV6"/>
<dbReference type="PANTHER" id="PTHR38790">
    <property type="entry name" value="2EXR DOMAIN-CONTAINING PROTEIN-RELATED"/>
    <property type="match status" value="1"/>
</dbReference>
<protein>
    <recommendedName>
        <fullName evidence="2">DUF7730 domain-containing protein</fullName>
    </recommendedName>
</protein>
<dbReference type="InterPro" id="IPR056632">
    <property type="entry name" value="DUF7730"/>
</dbReference>
<organism evidence="3 4">
    <name type="scientific">Trematosphaeria pertusa</name>
    <dbReference type="NCBI Taxonomy" id="390896"/>
    <lineage>
        <taxon>Eukaryota</taxon>
        <taxon>Fungi</taxon>
        <taxon>Dikarya</taxon>
        <taxon>Ascomycota</taxon>
        <taxon>Pezizomycotina</taxon>
        <taxon>Dothideomycetes</taxon>
        <taxon>Pleosporomycetidae</taxon>
        <taxon>Pleosporales</taxon>
        <taxon>Massarineae</taxon>
        <taxon>Trematosphaeriaceae</taxon>
        <taxon>Trematosphaeria</taxon>
    </lineage>
</organism>